<accession>A0A6M3K9Z4</accession>
<proteinExistence type="predicted"/>
<gene>
    <name evidence="1" type="ORF">MM415A01032_0014</name>
</gene>
<name>A0A6M3K9Z4_9ZZZZ</name>
<protein>
    <submittedName>
        <fullName evidence="1">Uncharacterized protein</fullName>
    </submittedName>
</protein>
<organism evidence="1">
    <name type="scientific">viral metagenome</name>
    <dbReference type="NCBI Taxonomy" id="1070528"/>
    <lineage>
        <taxon>unclassified sequences</taxon>
        <taxon>metagenomes</taxon>
        <taxon>organismal metagenomes</taxon>
    </lineage>
</organism>
<dbReference type="EMBL" id="MT142348">
    <property type="protein sequence ID" value="QJA78682.1"/>
    <property type="molecule type" value="Genomic_DNA"/>
</dbReference>
<sequence length="2438" mass="275977">MTPQRIIGQPKKRTYRDPLKVQDEPAEIEPLKLPEPKVLTAEEAKVRGYNLQPDWSLRVGNNGDGDTIVSPDKWEFRNFTYGDTGEVQDYVALSPEGKQFTRAELEAFESEQPLGVEDIKKLDEQYAELEKQWFASKDLEERRQIQSQLEEIGRQRFESPRLPEPSLEERGRKLDLESAISKLYPDMLTIYEGEESTIEDKVNQAVETLGQQSKDNQQSFVQDVISKGDRSSAETILKQFFEFEPTELEAMFPEEVEAERQLAGEPFALPADVSTVFQEALPLLVTERNRDSMLDYFFDNPDALRRSLITEGRTPQTESLVRTIYPQITEKGMSQYFSERVPGTVEGVAYEALGTLPTKNWLDRVQEVMDDPLKMIPFVASGVEIIEIGKLLQSAKDLEDGKEVSQEDLQALRDYVARATMDTTWGYEVADVIAQIIPFAGEFIATGGIFSVGKTAAVKAGEQALKRLATRTGLRILEGKLAKYGLDVAGVVAGGTLRTPVAGATRIPAATLQKQLEATLTGDEEKVWQSALKAFGEQWVEVVSESTGGLFKPLIAPVKGQLVKVGLFKAFVKANPGKSAKDVRRVFEKLGYHGVLEEMLEERVGDVGHGVLEKLGLSDQKFQIPSVKQLSVELAAFSVPGMAAKALQTTPDIFDKLTPSIKQRITDAAQFAKEQPEAGFTRLGGVPEGRPIIDNQVQTQSGRMIPVPPGIRLETARKAQIDVRKTDAWLVEQAQSEAKAKGDEFVSQQFEQMNPKKLSPADKDIMNDYLFGETNPVFTRGKVTPTAPAVETTAIPEKGKIIPEEVTPPVTEIPVTEPGQPEAGLQTGMFGEEKVVRPQGKGKVTQISMEEQLKLQQARQEADVEANIAPEPVPEGLQKAYEAQQEITATNELLQTDPVAQKKVFIGKDKKGRDLYRGLDFFISLKEQSFPEYFTLKQARMLYPGHDFTQYTQPGLPSFNKVPRDVALDDLTKEFGLEAQEIADRVMAIRQERRAVKDAEARIRTVATETPLPAVPDLTPAEVQTNWQTVGQPKLTLKQSLALSGFFGDYVMAKDTFTAFELQRELWSKTRYDRSQEFKARMQELIVTEGLEVEQAFNQATKETLAGELPRVKTDFLEGVTDELRASLFNVVYHNKELQNYPLEMASTITALTNALTGNPIPRIRGKGSILFPEGGSAWDRLNFVFGKKPKVLKAIEKMTEERESLKDVVEGVFHETGREPIPIDQETADYLRGLPLKPLYTPTVFREPIPVTQYEFPIEDAIKQMPLMPRPVMDNVIQVLKEIGMSPIDIGNFLRANKASFDFSFWRQQAPLIASHPITFVQANIEAWKALWSQKSAEASWTKITRDPLYQIYEYAAEEGGDFLRPLIIPKGTAQWRGTEEYGYLTGERLIPKLTSKLPWVKLSARAFETGTNVHNWLIFKNYHKAMLNYSEQIASGQKKLKAGDAFSMEKEMTDFAKSLANFTARGSLGKFAATAPQLSGLFFAPRAAIGRILSVRDLINANPRVRLQAWHNAASFVSTFGGIVLLGAAMGWWDVERDPRSAEYMSIRIGNTRIDPWGGYRQFLVFFTRAITQTGVSSVTGAEYKTDPLSLLQTFIRGKASPLASTILDFWRGKNFVGEEVDVSNKAQWVERVAPFAVWDIYEAYRDDPTHAAQAAIPAIVGAGVQTYTGDWKDNFPKMGLPKYTDNLQYGMTEPYYDTADFWSDTSSQFKGVDPETLTEAKGYPPYIKAIAEARVILEHLNSLPNDTLVSLGTDFTMYHQMWLDREKIVATGDEEKLKEFDQDERTRSAEKGNFTQRQFALLNQYWAITDPKKQAEFLKMNVADIGTKPRDEYLRIHPEENAELAIWGQAKVLTREAYDHFKTLAKKYDIPDNAVPELLLPPETSIDTHFTYEEYVSEGTHGGVEARLLLLKDHLDAQEAERESYLDWRNSTSQPLKIPNEPLEYYQLRVDNKSNYDDLEAISDDDSLTADQKKAASEEVRLRKVDGGTFYDVERRVEAIGMGTRENPIDEKLVNAHVELGKIIGVEGEEGIAASSAEAKLFRYDTNDPSSPYFGYDEWRTGIPKGEKLHLTSLHEALEVTGDVLDNYYVPVWRIKVTPEYKAKDTEYNAIKNPLKSEQNRLRAEWSLKPENAQYRLDSRKIKALEEHNVNTGERLPVEMVDTYVSYYEEEDKGFRNERFIVDNPTFAAKMFDITGKDIWKTRAEDIPNVAYDDITNQYKDKYDLMDTYKEPLLPGGVENPDYKDGTVEGADGLTDRQRAVKALRFDNEGKYTEFGLADLERTAHDKLRKIQTDENYNGLVTDYVGYYTIFNEGKGRNYEEINKTSEWYDDDWYLIEHPEFYQGVYKELLENQKRDFSKVPTREVFTKYLEYLKLSKAGKIRDDFRWENLDLDNWLVQKFKFVPITEQKRREALTTGEKLTLTIEDMIRRLKEHP</sequence>
<reference evidence="1" key="1">
    <citation type="submission" date="2020-03" db="EMBL/GenBank/DDBJ databases">
        <title>The deep terrestrial virosphere.</title>
        <authorList>
            <person name="Holmfeldt K."/>
            <person name="Nilsson E."/>
            <person name="Simone D."/>
            <person name="Lopez-Fernandez M."/>
            <person name="Wu X."/>
            <person name="de Brujin I."/>
            <person name="Lundin D."/>
            <person name="Andersson A."/>
            <person name="Bertilsson S."/>
            <person name="Dopson M."/>
        </authorList>
    </citation>
    <scope>NUCLEOTIDE SEQUENCE</scope>
    <source>
        <strain evidence="1">MM415A01032</strain>
    </source>
</reference>
<evidence type="ECO:0000313" key="1">
    <source>
        <dbReference type="EMBL" id="QJA78682.1"/>
    </source>
</evidence>